<protein>
    <submittedName>
        <fullName evidence="1">Uncharacterized protein</fullName>
    </submittedName>
</protein>
<name>A0ABQ3Z8V4_9ACTN</name>
<dbReference type="Proteomes" id="UP000637628">
    <property type="component" value="Unassembled WGS sequence"/>
</dbReference>
<dbReference type="RefSeq" id="WP_344520992.1">
    <property type="nucleotide sequence ID" value="NZ_BAAATX010000068.1"/>
</dbReference>
<reference evidence="1 2" key="1">
    <citation type="submission" date="2021-01" db="EMBL/GenBank/DDBJ databases">
        <title>Whole genome shotgun sequence of Actinoplanes durhamensis NBRC 14914.</title>
        <authorList>
            <person name="Komaki H."/>
            <person name="Tamura T."/>
        </authorList>
    </citation>
    <scope>NUCLEOTIDE SEQUENCE [LARGE SCALE GENOMIC DNA]</scope>
    <source>
        <strain evidence="1 2">NBRC 14914</strain>
    </source>
</reference>
<dbReference type="EMBL" id="BOML01000060">
    <property type="protein sequence ID" value="GIE06250.1"/>
    <property type="molecule type" value="Genomic_DNA"/>
</dbReference>
<comment type="caution">
    <text evidence="1">The sequence shown here is derived from an EMBL/GenBank/DDBJ whole genome shotgun (WGS) entry which is preliminary data.</text>
</comment>
<sequence length="253" mass="29093">MVLEGPTEQQRHLTRNKDKVFLVRREEKHQKRARDGGKRNPLHDVYHIEIQVEKVEGFEERMVTYWGSMAQKYKASEYRIHQFALWPLGNGYPGHFQRDRLALQYQSVSVPDDLDPEELLASSLAPLALWASDPPADVVDRVADSLVEVKDPDTQLVLVELSKLGPEPLAILLIEALKRRGMSDVLAQTTVGQDIARRSRDEERLENLTALLEHNYGTIDDLTELARKLVAADFEEHRKWVMDRVPLEQLRSV</sequence>
<proteinExistence type="predicted"/>
<evidence type="ECO:0000313" key="1">
    <source>
        <dbReference type="EMBL" id="GIE06250.1"/>
    </source>
</evidence>
<gene>
    <name evidence="1" type="ORF">Adu01nite_76000</name>
</gene>
<keyword evidence="2" id="KW-1185">Reference proteome</keyword>
<accession>A0ABQ3Z8V4</accession>
<evidence type="ECO:0000313" key="2">
    <source>
        <dbReference type="Proteomes" id="UP000637628"/>
    </source>
</evidence>
<organism evidence="1 2">
    <name type="scientific">Paractinoplanes durhamensis</name>
    <dbReference type="NCBI Taxonomy" id="113563"/>
    <lineage>
        <taxon>Bacteria</taxon>
        <taxon>Bacillati</taxon>
        <taxon>Actinomycetota</taxon>
        <taxon>Actinomycetes</taxon>
        <taxon>Micromonosporales</taxon>
        <taxon>Micromonosporaceae</taxon>
        <taxon>Paractinoplanes</taxon>
    </lineage>
</organism>